<proteinExistence type="inferred from homology"/>
<dbReference type="SUPFAM" id="SSF56801">
    <property type="entry name" value="Acetyl-CoA synthetase-like"/>
    <property type="match status" value="1"/>
</dbReference>
<dbReference type="GO" id="GO:0016405">
    <property type="term" value="F:CoA-ligase activity"/>
    <property type="evidence" value="ECO:0007669"/>
    <property type="project" value="TreeGrafter"/>
</dbReference>
<protein>
    <submittedName>
        <fullName evidence="4">Long-chain acyl-CoA sythetase</fullName>
    </submittedName>
</protein>
<reference evidence="4" key="1">
    <citation type="journal article" date="2012" name="Environ. Microbiol.">
        <title>Genetic structure of three fosmid-fragments encoding 16S rRNA genes of the Miscellaneous Crenarchaeotic Group (MCG): implications for physiology and evolution of marine sedimentary archaea.</title>
        <authorList>
            <person name="Li P.Y."/>
            <person name="Xie B.B."/>
            <person name="Zhang X.Y."/>
            <person name="Qin Q.L."/>
            <person name="Dang H.Y."/>
            <person name="Wang X.M."/>
            <person name="Chen X.L."/>
            <person name="Yu J."/>
            <person name="Zhang Y.Z."/>
        </authorList>
    </citation>
    <scope>NUCLEOTIDE SEQUENCE</scope>
</reference>
<dbReference type="EMBL" id="HQ214611">
    <property type="protein sequence ID" value="ADQ54427.1"/>
    <property type="molecule type" value="Genomic_DNA"/>
</dbReference>
<evidence type="ECO:0000256" key="1">
    <source>
        <dbReference type="ARBA" id="ARBA00006432"/>
    </source>
</evidence>
<dbReference type="Pfam" id="PF00501">
    <property type="entry name" value="AMP-binding"/>
    <property type="match status" value="1"/>
</dbReference>
<dbReference type="InterPro" id="IPR020845">
    <property type="entry name" value="AMP-binding_CS"/>
</dbReference>
<dbReference type="FunFam" id="3.40.50.12780:FF:000003">
    <property type="entry name" value="Long-chain-fatty-acid--CoA ligase FadD"/>
    <property type="match status" value="1"/>
</dbReference>
<dbReference type="InterPro" id="IPR042099">
    <property type="entry name" value="ANL_N_sf"/>
</dbReference>
<name>G9BAN0_9ARCH</name>
<gene>
    <name evidence="4" type="ORF">E37-7F_1</name>
</gene>
<evidence type="ECO:0000313" key="4">
    <source>
        <dbReference type="EMBL" id="ADQ54427.1"/>
    </source>
</evidence>
<dbReference type="AlphaFoldDB" id="G9BAN0"/>
<organism evidence="4">
    <name type="scientific">uncultured marine crenarchaeote E37-7F</name>
    <dbReference type="NCBI Taxonomy" id="907717"/>
    <lineage>
        <taxon>Archaea</taxon>
        <taxon>Candidatus Bathyarchaeota</taxon>
        <taxon>environmental samples</taxon>
    </lineage>
</organism>
<evidence type="ECO:0000259" key="3">
    <source>
        <dbReference type="Pfam" id="PF00501"/>
    </source>
</evidence>
<sequence length="475" mass="52995">MNVKINPEFWPEDVPKSIDYPEIPLHEVLRRSAIKHPNNTAIIFMDSKITYKKLDELTDRFATALNALGVQKGDKVALFMPNMPQFIIAFYGTLRMGGIVTAISPLYRDRELTYQLNNAEAETIVVGWGPGRLTKLYSLVMKIREKTKIKRVIVTSIKEYLPGIKKLLAGLLGKIPPLPPKEPGIYYLEELLEEYPPNPPKIEIKPKEDIAVLQYTGGTTGIPKGAILTHYNLVSNAAMCSKWLKGKESDEVFLGALPFFHIYGMTLSLHGPIYIGGSTIPIIDPGNVADSLTTIQKYKVTVLCGVPTMYLMLINYPDIAKYDLSSIRWCISGASPLPPTVQKKFMELSGGVLIEGYGLTEASPVTHANPLDKTMKTVKVGSIGITWPDTEAKIVNSNTGKELKIGEIGELVVKGPQVMKGYWKMPEETANTLKDGWLYTGDIAREDEDGFFYIVDRKKDILKYKGYSVYPREVE</sequence>
<feature type="non-terminal residue" evidence="4">
    <location>
        <position position="475"/>
    </location>
</feature>
<dbReference type="InterPro" id="IPR000873">
    <property type="entry name" value="AMP-dep_synth/lig_dom"/>
</dbReference>
<dbReference type="PANTHER" id="PTHR24096:SF149">
    <property type="entry name" value="AMP-BINDING DOMAIN-CONTAINING PROTEIN-RELATED"/>
    <property type="match status" value="1"/>
</dbReference>
<dbReference type="PANTHER" id="PTHR24096">
    <property type="entry name" value="LONG-CHAIN-FATTY-ACID--COA LIGASE"/>
    <property type="match status" value="1"/>
</dbReference>
<keyword evidence="2" id="KW-0436">Ligase</keyword>
<evidence type="ECO:0000256" key="2">
    <source>
        <dbReference type="ARBA" id="ARBA00022598"/>
    </source>
</evidence>
<accession>G9BAN0</accession>
<comment type="similarity">
    <text evidence="1">Belongs to the ATP-dependent AMP-binding enzyme family.</text>
</comment>
<dbReference type="PROSITE" id="PS00455">
    <property type="entry name" value="AMP_BINDING"/>
    <property type="match status" value="1"/>
</dbReference>
<feature type="domain" description="AMP-dependent synthetase/ligase" evidence="3">
    <location>
        <begin position="30"/>
        <end position="423"/>
    </location>
</feature>
<dbReference type="Gene3D" id="3.40.50.12780">
    <property type="entry name" value="N-terminal domain of ligase-like"/>
    <property type="match status" value="1"/>
</dbReference>